<dbReference type="RefSeq" id="WP_160762978.1">
    <property type="nucleotide sequence ID" value="NZ_WUPT01000001.1"/>
</dbReference>
<evidence type="ECO:0000313" key="3">
    <source>
        <dbReference type="EMBL" id="MXQ07078.1"/>
    </source>
</evidence>
<dbReference type="Gene3D" id="3.30.70.1070">
    <property type="entry name" value="Sporulation related repeat"/>
    <property type="match status" value="1"/>
</dbReference>
<dbReference type="Proteomes" id="UP000480350">
    <property type="component" value="Unassembled WGS sequence"/>
</dbReference>
<dbReference type="InterPro" id="IPR036680">
    <property type="entry name" value="SPOR-like_sf"/>
</dbReference>
<protein>
    <submittedName>
        <fullName evidence="3">SPOR domain-containing protein</fullName>
    </submittedName>
</protein>
<name>A0A7C9MYX4_9RHOB</name>
<organism evidence="3 4">
    <name type="scientific">Kangsaoukella pontilimi</name>
    <dbReference type="NCBI Taxonomy" id="2691042"/>
    <lineage>
        <taxon>Bacteria</taxon>
        <taxon>Pseudomonadati</taxon>
        <taxon>Pseudomonadota</taxon>
        <taxon>Alphaproteobacteria</taxon>
        <taxon>Rhodobacterales</taxon>
        <taxon>Paracoccaceae</taxon>
        <taxon>Kangsaoukella</taxon>
    </lineage>
</organism>
<keyword evidence="1" id="KW-0812">Transmembrane</keyword>
<feature type="transmembrane region" description="Helical" evidence="1">
    <location>
        <begin position="20"/>
        <end position="42"/>
    </location>
</feature>
<sequence length="302" mass="31376">MAAFSYDDFDDTGQPGTVQAIINWGGAFLSVLLIAGLAVWGWKLWQRDVTGIPVVRALEGPMRVAPADPGGIASEYQGLAVNRIAEERGEERVEQVVLAPAPAELPEEDNVAMIAPSPAPDALPSIEVDEASAFAAESVSAPVEDDGPAPSATDLAVAAALADLGLDSEETATAKPLLVAFGVPASTPRPLGRPEGVRLASLSPTVVTGAGEVDAATIAPGTRLVQLGAYGSPEIARAEWDNAMASFGDYMVGKDRVIQEAETGGRTFWRLRAIGFDGLSDARRFCAVLVADGANCIPVVQE</sequence>
<keyword evidence="4" id="KW-1185">Reference proteome</keyword>
<keyword evidence="1" id="KW-1133">Transmembrane helix</keyword>
<dbReference type="PROSITE" id="PS51724">
    <property type="entry name" value="SPOR"/>
    <property type="match status" value="1"/>
</dbReference>
<dbReference type="GO" id="GO:0042834">
    <property type="term" value="F:peptidoglycan binding"/>
    <property type="evidence" value="ECO:0007669"/>
    <property type="project" value="InterPro"/>
</dbReference>
<gene>
    <name evidence="3" type="ORF">GQ651_04390</name>
</gene>
<comment type="caution">
    <text evidence="3">The sequence shown here is derived from an EMBL/GenBank/DDBJ whole genome shotgun (WGS) entry which is preliminary data.</text>
</comment>
<proteinExistence type="predicted"/>
<dbReference type="AlphaFoldDB" id="A0A7C9MYX4"/>
<dbReference type="InterPro" id="IPR007730">
    <property type="entry name" value="SPOR-like_dom"/>
</dbReference>
<reference evidence="3 4" key="1">
    <citation type="submission" date="2019-12" db="EMBL/GenBank/DDBJ databases">
        <authorList>
            <person name="Lee S.D."/>
        </authorList>
    </citation>
    <scope>NUCLEOTIDE SEQUENCE [LARGE SCALE GENOMIC DNA]</scope>
    <source>
        <strain evidence="3 4">GH1-50</strain>
    </source>
</reference>
<evidence type="ECO:0000313" key="4">
    <source>
        <dbReference type="Proteomes" id="UP000480350"/>
    </source>
</evidence>
<dbReference type="EMBL" id="WUPT01000001">
    <property type="protein sequence ID" value="MXQ07078.1"/>
    <property type="molecule type" value="Genomic_DNA"/>
</dbReference>
<dbReference type="Pfam" id="PF05036">
    <property type="entry name" value="SPOR"/>
    <property type="match status" value="1"/>
</dbReference>
<accession>A0A7C9MYX4</accession>
<evidence type="ECO:0000259" key="2">
    <source>
        <dbReference type="PROSITE" id="PS51724"/>
    </source>
</evidence>
<keyword evidence="1" id="KW-0472">Membrane</keyword>
<feature type="domain" description="SPOR" evidence="2">
    <location>
        <begin position="217"/>
        <end position="302"/>
    </location>
</feature>
<reference evidence="3 4" key="2">
    <citation type="submission" date="2020-03" db="EMBL/GenBank/DDBJ databases">
        <title>Kangsaoukella pontilimi gen. nov., sp. nov., a new member of the family Rhodobacteraceae isolated from a tidal mudflat.</title>
        <authorList>
            <person name="Kim I.S."/>
        </authorList>
    </citation>
    <scope>NUCLEOTIDE SEQUENCE [LARGE SCALE GENOMIC DNA]</scope>
    <source>
        <strain evidence="3 4">GH1-50</strain>
    </source>
</reference>
<evidence type="ECO:0000256" key="1">
    <source>
        <dbReference type="SAM" id="Phobius"/>
    </source>
</evidence>